<sequence length="99" mass="10204">MTTTSLAGDEPEPHTSGIREIRHLVRQGLGFLAADVRRDLDTALQILDGITVSVREGAVIVAKALGDLLDPSPSQVADRASEGEAPASDGTTTGAGLQV</sequence>
<dbReference type="AlphaFoldDB" id="A0A1X0IPB1"/>
<feature type="region of interest" description="Disordered" evidence="1">
    <location>
        <begin position="69"/>
        <end position="99"/>
    </location>
</feature>
<feature type="compositionally biased region" description="Polar residues" evidence="1">
    <location>
        <begin position="89"/>
        <end position="99"/>
    </location>
</feature>
<dbReference type="RefSeq" id="WP_083019225.1">
    <property type="nucleotide sequence ID" value="NZ_MVII01000038.1"/>
</dbReference>
<dbReference type="EMBL" id="MVII01000038">
    <property type="protein sequence ID" value="ORB49821.1"/>
    <property type="molecule type" value="Genomic_DNA"/>
</dbReference>
<reference evidence="2 3" key="1">
    <citation type="submission" date="2016-12" db="EMBL/GenBank/DDBJ databases">
        <title>The new phylogeny of genus Mycobacterium.</title>
        <authorList>
            <person name="Tortoli E."/>
            <person name="Trovato A."/>
            <person name="Cirillo D.M."/>
        </authorList>
    </citation>
    <scope>NUCLEOTIDE SEQUENCE [LARGE SCALE GENOMIC DNA]</scope>
    <source>
        <strain evidence="2 3">CCUG 66554</strain>
    </source>
</reference>
<proteinExistence type="predicted"/>
<evidence type="ECO:0000256" key="1">
    <source>
        <dbReference type="SAM" id="MobiDB-lite"/>
    </source>
</evidence>
<evidence type="ECO:0000313" key="3">
    <source>
        <dbReference type="Proteomes" id="UP000192434"/>
    </source>
</evidence>
<evidence type="ECO:0000313" key="2">
    <source>
        <dbReference type="EMBL" id="ORB49821.1"/>
    </source>
</evidence>
<accession>A0A1X0IPB1</accession>
<protein>
    <submittedName>
        <fullName evidence="2">Uncharacterized protein</fullName>
    </submittedName>
</protein>
<dbReference type="Proteomes" id="UP000192434">
    <property type="component" value="Unassembled WGS sequence"/>
</dbReference>
<gene>
    <name evidence="2" type="ORF">BST43_22690</name>
</gene>
<name>A0A1X0IPB1_9MYCO</name>
<comment type="caution">
    <text evidence="2">The sequence shown here is derived from an EMBL/GenBank/DDBJ whole genome shotgun (WGS) entry which is preliminary data.</text>
</comment>
<organism evidence="2 3">
    <name type="scientific">Mycobacteroides saopaulense</name>
    <dbReference type="NCBI Taxonomy" id="1578165"/>
    <lineage>
        <taxon>Bacteria</taxon>
        <taxon>Bacillati</taxon>
        <taxon>Actinomycetota</taxon>
        <taxon>Actinomycetes</taxon>
        <taxon>Mycobacteriales</taxon>
        <taxon>Mycobacteriaceae</taxon>
        <taxon>Mycobacteroides</taxon>
    </lineage>
</organism>